<evidence type="ECO:0000313" key="6">
    <source>
        <dbReference type="Proteomes" id="UP000235828"/>
    </source>
</evidence>
<keyword evidence="6" id="KW-1185">Reference proteome</keyword>
<dbReference type="Gene3D" id="1.10.10.10">
    <property type="entry name" value="Winged helix-like DNA-binding domain superfamily/Winged helix DNA-binding domain"/>
    <property type="match status" value="1"/>
</dbReference>
<keyword evidence="3" id="KW-0812">Transmembrane</keyword>
<dbReference type="EMBL" id="LT960612">
    <property type="protein sequence ID" value="SON53263.1"/>
    <property type="molecule type" value="Genomic_DNA"/>
</dbReference>
<dbReference type="GO" id="GO:0000160">
    <property type="term" value="P:phosphorelay signal transduction system"/>
    <property type="evidence" value="ECO:0007669"/>
    <property type="project" value="InterPro"/>
</dbReference>
<dbReference type="InterPro" id="IPR001867">
    <property type="entry name" value="OmpR/PhoB-type_DNA-bd"/>
</dbReference>
<dbReference type="OrthoDB" id="5903928at2"/>
<protein>
    <submittedName>
        <fullName evidence="5">Transcriptional regulator</fullName>
    </submittedName>
</protein>
<evidence type="ECO:0000259" key="4">
    <source>
        <dbReference type="PROSITE" id="PS51755"/>
    </source>
</evidence>
<sequence length="509" mass="58121">MNDVLTQARNTGKLIALDSLTYNPELKQLFCDEVQIELEPRAIELLEVLLSHVGSPLSADKIISEVWQSEYISRNVLTNRISTLRALFKQHAPNLDPNKLLVTYPKKGYFFSQDKVQLIERDLSNQTPISLVAKADVNLKQIHSMYLLALIACFALIGWLLFSSGEKTALPTATTSNITIPVVELLLSKVEVGDKESRRYRKELKILLLEQQVNYPYTNIVNQDAPDYFLAPIGEGRYWPGARNIISSDYRLNVKLTHSETEQRLNAIVDIVYDQNGKLAYRASYQLDPNRLINGVQQIGQDLVKFFQLPQLEQPKEASSNLQQSLQRPLDIVLNETLNKGFVSELTVGYLTREILASDTFDQSEIAQWVMLVENSFKFHSEETDIWLALLHFKLGNFATSHDYLIKSRFNQQVDNAFLYLVLSHIALETQQADDFRINYLKSMVALSKSVPSDVIFKRLSKPEDQQACLSPWLRIVDVPSVQHNAKTWLDTFSNYCQRAEIYLSGSKQ</sequence>
<dbReference type="PROSITE" id="PS51755">
    <property type="entry name" value="OMPR_PHOB"/>
    <property type="match status" value="1"/>
</dbReference>
<feature type="domain" description="OmpR/PhoB-type" evidence="4">
    <location>
        <begin position="12"/>
        <end position="113"/>
    </location>
</feature>
<dbReference type="InterPro" id="IPR016032">
    <property type="entry name" value="Sig_transdc_resp-reg_C-effctor"/>
</dbReference>
<dbReference type="RefSeq" id="WP_102525304.1">
    <property type="nucleotide sequence ID" value="NZ_LT960612.1"/>
</dbReference>
<evidence type="ECO:0000313" key="5">
    <source>
        <dbReference type="EMBL" id="SON53263.1"/>
    </source>
</evidence>
<dbReference type="AlphaFoldDB" id="A0A2N8ZMW5"/>
<dbReference type="GO" id="GO:0003677">
    <property type="term" value="F:DNA binding"/>
    <property type="evidence" value="ECO:0007669"/>
    <property type="project" value="UniProtKB-UniRule"/>
</dbReference>
<dbReference type="Proteomes" id="UP000235828">
    <property type="component" value="Chromosome B"/>
</dbReference>
<dbReference type="InterPro" id="IPR036388">
    <property type="entry name" value="WH-like_DNA-bd_sf"/>
</dbReference>
<dbReference type="Pfam" id="PF00486">
    <property type="entry name" value="Trans_reg_C"/>
    <property type="match status" value="1"/>
</dbReference>
<dbReference type="SUPFAM" id="SSF46894">
    <property type="entry name" value="C-terminal effector domain of the bipartite response regulators"/>
    <property type="match status" value="1"/>
</dbReference>
<evidence type="ECO:0000256" key="1">
    <source>
        <dbReference type="ARBA" id="ARBA00023125"/>
    </source>
</evidence>
<gene>
    <name evidence="5" type="ORF">VTAP4600_B1652</name>
</gene>
<proteinExistence type="predicted"/>
<organism evidence="5 6">
    <name type="scientific">Vibrio tapetis subsp. tapetis</name>
    <dbReference type="NCBI Taxonomy" id="1671868"/>
    <lineage>
        <taxon>Bacteria</taxon>
        <taxon>Pseudomonadati</taxon>
        <taxon>Pseudomonadota</taxon>
        <taxon>Gammaproteobacteria</taxon>
        <taxon>Vibrionales</taxon>
        <taxon>Vibrionaceae</taxon>
        <taxon>Vibrio</taxon>
    </lineage>
</organism>
<keyword evidence="3" id="KW-1133">Transmembrane helix</keyword>
<accession>A0A2N8ZMW5</accession>
<dbReference type="CDD" id="cd00383">
    <property type="entry name" value="trans_reg_C"/>
    <property type="match status" value="1"/>
</dbReference>
<feature type="transmembrane region" description="Helical" evidence="3">
    <location>
        <begin position="144"/>
        <end position="162"/>
    </location>
</feature>
<name>A0A2N8ZMW5_9VIBR</name>
<feature type="DNA-binding region" description="OmpR/PhoB-type" evidence="2">
    <location>
        <begin position="12"/>
        <end position="113"/>
    </location>
</feature>
<dbReference type="GO" id="GO:0006355">
    <property type="term" value="P:regulation of DNA-templated transcription"/>
    <property type="evidence" value="ECO:0007669"/>
    <property type="project" value="InterPro"/>
</dbReference>
<dbReference type="KEGG" id="vta:B1652"/>
<dbReference type="SMART" id="SM00862">
    <property type="entry name" value="Trans_reg_C"/>
    <property type="match status" value="1"/>
</dbReference>
<keyword evidence="3" id="KW-0472">Membrane</keyword>
<reference evidence="5 6" key="1">
    <citation type="submission" date="2017-10" db="EMBL/GenBank/DDBJ databases">
        <authorList>
            <person name="Banno H."/>
            <person name="Chua N.-H."/>
        </authorList>
    </citation>
    <scope>NUCLEOTIDE SEQUENCE [LARGE SCALE GENOMIC DNA]</scope>
    <source>
        <strain evidence="5">Vibrio tapetis CECT4600</strain>
    </source>
</reference>
<evidence type="ECO:0000256" key="3">
    <source>
        <dbReference type="SAM" id="Phobius"/>
    </source>
</evidence>
<evidence type="ECO:0000256" key="2">
    <source>
        <dbReference type="PROSITE-ProRule" id="PRU01091"/>
    </source>
</evidence>
<keyword evidence="1 2" id="KW-0238">DNA-binding</keyword>